<dbReference type="Pfam" id="PF20245">
    <property type="entry name" value="DUF6600"/>
    <property type="match status" value="1"/>
</dbReference>
<proteinExistence type="predicted"/>
<feature type="region of interest" description="Disordered" evidence="1">
    <location>
        <begin position="421"/>
        <end position="667"/>
    </location>
</feature>
<dbReference type="EMBL" id="CP015118">
    <property type="protein sequence ID" value="ARN20847.1"/>
    <property type="molecule type" value="Genomic_DNA"/>
</dbReference>
<accession>A0A1W6L9K2</accession>
<feature type="compositionally biased region" description="Pro residues" evidence="1">
    <location>
        <begin position="592"/>
        <end position="615"/>
    </location>
</feature>
<dbReference type="KEGG" id="rgu:A4W93_13590"/>
<evidence type="ECO:0000256" key="2">
    <source>
        <dbReference type="SAM" id="SignalP"/>
    </source>
</evidence>
<protein>
    <recommendedName>
        <fullName evidence="5">FecR protein domain-containing protein</fullName>
    </recommendedName>
</protein>
<feature type="compositionally biased region" description="Low complexity" evidence="1">
    <location>
        <begin position="447"/>
        <end position="461"/>
    </location>
</feature>
<feature type="chain" id="PRO_5030036843" description="FecR protein domain-containing protein" evidence="2">
    <location>
        <begin position="32"/>
        <end position="667"/>
    </location>
</feature>
<evidence type="ECO:0000313" key="4">
    <source>
        <dbReference type="Proteomes" id="UP000193427"/>
    </source>
</evidence>
<organism evidence="3 4">
    <name type="scientific">Piscinibacter gummiphilus</name>
    <dbReference type="NCBI Taxonomy" id="946333"/>
    <lineage>
        <taxon>Bacteria</taxon>
        <taxon>Pseudomonadati</taxon>
        <taxon>Pseudomonadota</taxon>
        <taxon>Betaproteobacteria</taxon>
        <taxon>Burkholderiales</taxon>
        <taxon>Sphaerotilaceae</taxon>
        <taxon>Piscinibacter</taxon>
    </lineage>
</organism>
<feature type="signal peptide" evidence="2">
    <location>
        <begin position="1"/>
        <end position="31"/>
    </location>
</feature>
<evidence type="ECO:0000313" key="3">
    <source>
        <dbReference type="EMBL" id="ARN20847.1"/>
    </source>
</evidence>
<feature type="compositionally biased region" description="Basic and acidic residues" evidence="1">
    <location>
        <begin position="656"/>
        <end position="667"/>
    </location>
</feature>
<keyword evidence="2" id="KW-0732">Signal</keyword>
<dbReference type="STRING" id="946333.A4W93_13590"/>
<dbReference type="AlphaFoldDB" id="A0A1W6L9K2"/>
<feature type="compositionally biased region" description="Basic and acidic residues" evidence="1">
    <location>
        <begin position="481"/>
        <end position="497"/>
    </location>
</feature>
<dbReference type="Proteomes" id="UP000193427">
    <property type="component" value="Chromosome"/>
</dbReference>
<evidence type="ECO:0008006" key="5">
    <source>
        <dbReference type="Google" id="ProtNLM"/>
    </source>
</evidence>
<feature type="compositionally biased region" description="Pro residues" evidence="1">
    <location>
        <begin position="623"/>
        <end position="639"/>
    </location>
</feature>
<feature type="compositionally biased region" description="Basic and acidic residues" evidence="1">
    <location>
        <begin position="529"/>
        <end position="543"/>
    </location>
</feature>
<evidence type="ECO:0000256" key="1">
    <source>
        <dbReference type="SAM" id="MobiDB-lite"/>
    </source>
</evidence>
<dbReference type="InterPro" id="IPR046535">
    <property type="entry name" value="DUF6600"/>
</dbReference>
<feature type="compositionally biased region" description="Basic and acidic residues" evidence="1">
    <location>
        <begin position="573"/>
        <end position="582"/>
    </location>
</feature>
<name>A0A1W6L9K2_9BURK</name>
<dbReference type="RefSeq" id="WP_085751128.1">
    <property type="nucleotide sequence ID" value="NZ_CP015118.1"/>
</dbReference>
<dbReference type="PRINTS" id="PR01217">
    <property type="entry name" value="PRICHEXTENSN"/>
</dbReference>
<reference evidence="3 4" key="1">
    <citation type="submission" date="2016-04" db="EMBL/GenBank/DDBJ databases">
        <title>Complete genome sequence of natural rubber-degrading, novel Gram-negative bacterium, Rhizobacter gummiphilus strain NS21.</title>
        <authorList>
            <person name="Tabata M."/>
            <person name="Kasai D."/>
            <person name="Fukuda M."/>
        </authorList>
    </citation>
    <scope>NUCLEOTIDE SEQUENCE [LARGE SCALE GENOMIC DNA]</scope>
    <source>
        <strain evidence="3 4">NS21</strain>
    </source>
</reference>
<sequence>MNTMRLPSLRPAFFWLSLLLLCALAAGPVRAQDTASEADPPGRVGRLAEVEGEVWVYDNEESEWVEAARNRPITTGDRLSSSGSGRAEVRVGTSILRIGRNTELEVTALDDDHFTVRLHNGDVAARLRSRESAQDFLLVTSEGGFAPERAGSYRFTRDDDTTDATVQSGQLQLKVQDAGVTVKAGQRYRFWQDRGTQFELAEPGRDDFDDWVAARDDREDRSVSTRYVSAEMTGVEDLDRYGRWEQDPEYGALWIPRDVAPGWAPYRVGHWVWISPWGWTWVDDAPWGFAPFHYGRWVSRRDVWCWVPGAYVARPVYAPALVAWVGGPGVSVSIGVGRRPAPMVGWFPLGPREVYVPGHRYSPHYMRHINGNQVPTNFDFNPWVRDPRHAVESGRYRYRDLPGAVTIVPRQVVERRQPVGPAIVGIGGRPLPGLAPGRPRPDAPVNPGGRPPMMGQRPSPQVGFIPPAPGAGGDRYGAPRFGRDERRDNDGRGRGEVIRPQPQPQVQQPQPVPQQQPQPQPRPVWGGNSRDERWQGTPRDERWQQAPLRPIPQPGFSSQQPQPQPQQQPPRWSSRDENDGRHGGGAWGGGRPQPPQQQMPAQPQPPVQMPRPQPPNMQTAVPRPQPQPQPQVQPQPQPQQQPGFREPPRGGGNPQNRDDGARHRRVD</sequence>
<gene>
    <name evidence="3" type="ORF">A4W93_13590</name>
</gene>
<dbReference type="PANTHER" id="PTHR38731">
    <property type="entry name" value="LIPL45-RELATED LIPOPROTEIN-RELATED"/>
    <property type="match status" value="1"/>
</dbReference>
<feature type="compositionally biased region" description="Pro residues" evidence="1">
    <location>
        <begin position="510"/>
        <end position="522"/>
    </location>
</feature>
<dbReference type="PANTHER" id="PTHR38731:SF3">
    <property type="entry name" value="BLL6125 PROTEIN"/>
    <property type="match status" value="1"/>
</dbReference>
<keyword evidence="4" id="KW-1185">Reference proteome</keyword>